<dbReference type="SMART" id="SM00248">
    <property type="entry name" value="ANK"/>
    <property type="match status" value="5"/>
</dbReference>
<dbReference type="PANTHER" id="PTHR24171:SF9">
    <property type="entry name" value="ANKYRIN REPEAT DOMAIN-CONTAINING PROTEIN 39"/>
    <property type="match status" value="1"/>
</dbReference>
<feature type="region of interest" description="Disordered" evidence="4">
    <location>
        <begin position="521"/>
        <end position="551"/>
    </location>
</feature>
<dbReference type="InterPro" id="IPR002110">
    <property type="entry name" value="Ankyrin_rpt"/>
</dbReference>
<name>A0AA38RBB2_9PEZI</name>
<proteinExistence type="predicted"/>
<protein>
    <recommendedName>
        <fullName evidence="5">Clr5 domain-containing protein</fullName>
    </recommendedName>
</protein>
<dbReference type="PROSITE" id="PS50297">
    <property type="entry name" value="ANK_REP_REGION"/>
    <property type="match status" value="1"/>
</dbReference>
<keyword evidence="7" id="KW-1185">Reference proteome</keyword>
<dbReference type="PROSITE" id="PS50088">
    <property type="entry name" value="ANK_REPEAT"/>
    <property type="match status" value="1"/>
</dbReference>
<gene>
    <name evidence="6" type="ORF">NKR23_g11020</name>
</gene>
<sequence>MTKEWDQHQQQIVHLYKEKNLTLQEVRRIMEQDYDFKASIRAFRSTLRRWKVSKYNRRMSATTIGSRIELSTANEAENGFELSPTGSVLESPSFSHPLTRFYSAPSLGSMPSTGLIKCEEQYSPVGYNLHQSQTIYPAFGVEPHHATGIPGLRTSSFVPGYLDSPYDAITEHAGEAEARTLLFEAIQQGDTQICRQLLDAHPSIVNARDGRKYTPLHVAARHDRLDVVKLLLQSGADVDARESSGCTAMHLAMSWPVCQKLLACNADPVAANYVGDIPLHSALRRETWWLNTSLVAMIRELLSPTTVHRANCLPETPFQLMLRGFPHHFDRVQADIIQQSLELHQLAPDASNPFPFMIRSFLNYVTDPRTLASLKNRRESLQAIGQCFQAFIDHGANLDVIIRDKPLLHHFLADVSQLISYDSLWPFVQDLTHRANLTARDTYGNNALHAILSSPRPASNNARVLENMRAAVINLVRRTSKRHINDRGASGQTPLQMYVSRWADDDRFWDGAANLVEAGADTSEVPHSPEFMHGPLASRPRAHGGSGVHEY</sequence>
<reference evidence="6" key="1">
    <citation type="submission" date="2022-07" db="EMBL/GenBank/DDBJ databases">
        <title>Fungi with potential for degradation of polypropylene.</title>
        <authorList>
            <person name="Gostincar C."/>
        </authorList>
    </citation>
    <scope>NUCLEOTIDE SEQUENCE</scope>
    <source>
        <strain evidence="6">EXF-13308</strain>
    </source>
</reference>
<dbReference type="PANTHER" id="PTHR24171">
    <property type="entry name" value="ANKYRIN REPEAT DOMAIN-CONTAINING PROTEIN 39-RELATED"/>
    <property type="match status" value="1"/>
</dbReference>
<dbReference type="AlphaFoldDB" id="A0AA38RBB2"/>
<dbReference type="InterPro" id="IPR036770">
    <property type="entry name" value="Ankyrin_rpt-contain_sf"/>
</dbReference>
<dbReference type="EMBL" id="JANBVO010000053">
    <property type="protein sequence ID" value="KAJ9133052.1"/>
    <property type="molecule type" value="Genomic_DNA"/>
</dbReference>
<evidence type="ECO:0000313" key="6">
    <source>
        <dbReference type="EMBL" id="KAJ9133052.1"/>
    </source>
</evidence>
<comment type="caution">
    <text evidence="6">The sequence shown here is derived from an EMBL/GenBank/DDBJ whole genome shotgun (WGS) entry which is preliminary data.</text>
</comment>
<dbReference type="Pfam" id="PF14420">
    <property type="entry name" value="Clr5"/>
    <property type="match status" value="1"/>
</dbReference>
<dbReference type="Pfam" id="PF13857">
    <property type="entry name" value="Ank_5"/>
    <property type="match status" value="1"/>
</dbReference>
<feature type="domain" description="Clr5" evidence="5">
    <location>
        <begin position="1"/>
        <end position="54"/>
    </location>
</feature>
<keyword evidence="2 3" id="KW-0040">ANK repeat</keyword>
<accession>A0AA38RBB2</accession>
<dbReference type="InterPro" id="IPR025676">
    <property type="entry name" value="Clr5_dom"/>
</dbReference>
<evidence type="ECO:0000313" key="7">
    <source>
        <dbReference type="Proteomes" id="UP001174694"/>
    </source>
</evidence>
<dbReference type="Gene3D" id="1.25.40.20">
    <property type="entry name" value="Ankyrin repeat-containing domain"/>
    <property type="match status" value="2"/>
</dbReference>
<organism evidence="6 7">
    <name type="scientific">Pleurostoma richardsiae</name>
    <dbReference type="NCBI Taxonomy" id="41990"/>
    <lineage>
        <taxon>Eukaryota</taxon>
        <taxon>Fungi</taxon>
        <taxon>Dikarya</taxon>
        <taxon>Ascomycota</taxon>
        <taxon>Pezizomycotina</taxon>
        <taxon>Sordariomycetes</taxon>
        <taxon>Sordariomycetidae</taxon>
        <taxon>Calosphaeriales</taxon>
        <taxon>Pleurostomataceae</taxon>
        <taxon>Pleurostoma</taxon>
    </lineage>
</organism>
<keyword evidence="1" id="KW-0677">Repeat</keyword>
<dbReference type="Proteomes" id="UP001174694">
    <property type="component" value="Unassembled WGS sequence"/>
</dbReference>
<evidence type="ECO:0000256" key="4">
    <source>
        <dbReference type="SAM" id="MobiDB-lite"/>
    </source>
</evidence>
<evidence type="ECO:0000259" key="5">
    <source>
        <dbReference type="Pfam" id="PF14420"/>
    </source>
</evidence>
<evidence type="ECO:0000256" key="3">
    <source>
        <dbReference type="PROSITE-ProRule" id="PRU00023"/>
    </source>
</evidence>
<feature type="repeat" description="ANK" evidence="3">
    <location>
        <begin position="211"/>
        <end position="243"/>
    </location>
</feature>
<evidence type="ECO:0000256" key="2">
    <source>
        <dbReference type="ARBA" id="ARBA00023043"/>
    </source>
</evidence>
<dbReference type="SUPFAM" id="SSF48403">
    <property type="entry name" value="Ankyrin repeat"/>
    <property type="match status" value="1"/>
</dbReference>
<evidence type="ECO:0000256" key="1">
    <source>
        <dbReference type="ARBA" id="ARBA00022737"/>
    </source>
</evidence>